<comment type="similarity">
    <text evidence="2 9">Belongs to the ABC-2 integral membrane protein family.</text>
</comment>
<evidence type="ECO:0000256" key="10">
    <source>
        <dbReference type="SAM" id="MobiDB-lite"/>
    </source>
</evidence>
<comment type="subcellular location">
    <subcellularLocation>
        <location evidence="1">Cell inner membrane</location>
        <topology evidence="1">Multi-pass membrane protein</topology>
    </subcellularLocation>
    <subcellularLocation>
        <location evidence="9">Cell membrane</location>
        <topology evidence="9">Multi-pass membrane protein</topology>
    </subcellularLocation>
</comment>
<evidence type="ECO:0000256" key="4">
    <source>
        <dbReference type="ARBA" id="ARBA00022475"/>
    </source>
</evidence>
<evidence type="ECO:0000313" key="13">
    <source>
        <dbReference type="Proteomes" id="UP000675409"/>
    </source>
</evidence>
<feature type="transmembrane region" description="Helical" evidence="9">
    <location>
        <begin position="195"/>
        <end position="220"/>
    </location>
</feature>
<keyword evidence="7 9" id="KW-1133">Transmembrane helix</keyword>
<feature type="transmembrane region" description="Helical" evidence="9">
    <location>
        <begin position="85"/>
        <end position="106"/>
    </location>
</feature>
<keyword evidence="6 9" id="KW-0812">Transmembrane</keyword>
<keyword evidence="8 9" id="KW-0472">Membrane</keyword>
<comment type="caution">
    <text evidence="12">The sequence shown here is derived from an EMBL/GenBank/DDBJ whole genome shotgun (WGS) entry which is preliminary data.</text>
</comment>
<keyword evidence="13" id="KW-1185">Reference proteome</keyword>
<evidence type="ECO:0000256" key="7">
    <source>
        <dbReference type="ARBA" id="ARBA00022989"/>
    </source>
</evidence>
<dbReference type="PANTHER" id="PTHR30413">
    <property type="entry name" value="INNER MEMBRANE TRANSPORT PERMEASE"/>
    <property type="match status" value="1"/>
</dbReference>
<accession>A0ABS1LI88</accession>
<feature type="domain" description="ABC transmembrane type-2" evidence="11">
    <location>
        <begin position="82"/>
        <end position="318"/>
    </location>
</feature>
<feature type="region of interest" description="Disordered" evidence="10">
    <location>
        <begin position="1"/>
        <end position="23"/>
    </location>
</feature>
<evidence type="ECO:0000256" key="9">
    <source>
        <dbReference type="RuleBase" id="RU361157"/>
    </source>
</evidence>
<feature type="transmembrane region" description="Helical" evidence="9">
    <location>
        <begin position="296"/>
        <end position="316"/>
    </location>
</feature>
<dbReference type="PANTHER" id="PTHR30413:SF8">
    <property type="entry name" value="TRANSPORT PERMEASE PROTEIN"/>
    <property type="match status" value="1"/>
</dbReference>
<keyword evidence="3 9" id="KW-0813">Transport</keyword>
<dbReference type="EMBL" id="JABBYC010000006">
    <property type="protein sequence ID" value="MBL0885859.1"/>
    <property type="molecule type" value="Genomic_DNA"/>
</dbReference>
<dbReference type="InterPro" id="IPR047817">
    <property type="entry name" value="ABC2_TM_bact-type"/>
</dbReference>
<feature type="compositionally biased region" description="Low complexity" evidence="10">
    <location>
        <begin position="1"/>
        <end position="12"/>
    </location>
</feature>
<dbReference type="Proteomes" id="UP000675409">
    <property type="component" value="Unassembled WGS sequence"/>
</dbReference>
<evidence type="ECO:0000259" key="11">
    <source>
        <dbReference type="PROSITE" id="PS51012"/>
    </source>
</evidence>
<evidence type="ECO:0000313" key="12">
    <source>
        <dbReference type="EMBL" id="MBL0885859.1"/>
    </source>
</evidence>
<feature type="transmembrane region" description="Helical" evidence="9">
    <location>
        <begin position="232"/>
        <end position="254"/>
    </location>
</feature>
<dbReference type="InterPro" id="IPR013525">
    <property type="entry name" value="ABC2_TM"/>
</dbReference>
<keyword evidence="5" id="KW-0997">Cell inner membrane</keyword>
<feature type="transmembrane region" description="Helical" evidence="9">
    <location>
        <begin position="112"/>
        <end position="129"/>
    </location>
</feature>
<reference evidence="12 13" key="1">
    <citation type="journal article" date="2021" name="Arch. Microbiol.">
        <title>Myceligenerans indicum sp. nov., an actinobacterium isolated from mangrove sediment of Sundarbans, India.</title>
        <authorList>
            <person name="Asha K."/>
            <person name="Bhadury P."/>
        </authorList>
    </citation>
    <scope>NUCLEOTIDE SEQUENCE [LARGE SCALE GENOMIC DNA]</scope>
    <source>
        <strain evidence="12 13">I2</strain>
    </source>
</reference>
<protein>
    <recommendedName>
        <fullName evidence="9">Transport permease protein</fullName>
    </recommendedName>
</protein>
<evidence type="ECO:0000256" key="2">
    <source>
        <dbReference type="ARBA" id="ARBA00007783"/>
    </source>
</evidence>
<gene>
    <name evidence="12" type="ORF">HGK34_06140</name>
</gene>
<proteinExistence type="inferred from homology"/>
<organism evidence="12 13">
    <name type="scientific">Myceligenerans indicum</name>
    <dbReference type="NCBI Taxonomy" id="2593663"/>
    <lineage>
        <taxon>Bacteria</taxon>
        <taxon>Bacillati</taxon>
        <taxon>Actinomycetota</taxon>
        <taxon>Actinomycetes</taxon>
        <taxon>Micrococcales</taxon>
        <taxon>Promicromonosporaceae</taxon>
        <taxon>Myceligenerans</taxon>
    </lineage>
</organism>
<dbReference type="Pfam" id="PF01061">
    <property type="entry name" value="ABC2_membrane"/>
    <property type="match status" value="1"/>
</dbReference>
<evidence type="ECO:0000256" key="5">
    <source>
        <dbReference type="ARBA" id="ARBA00022519"/>
    </source>
</evidence>
<evidence type="ECO:0000256" key="1">
    <source>
        <dbReference type="ARBA" id="ARBA00004429"/>
    </source>
</evidence>
<sequence length="325" mass="36581">MTTPTTAGAAAEARPKPPQPPEPIEFDLTSEERLALAEQNGLTRMGVRPPLWSYIRDVIRHWQFIRVLGASTAYSKNQNNYLGQLWAVLNPFLNAIIYVVIFGLVLGASRGVANTVAFIVMGTFMFRFIDTSVHGGARSIASKSSLLRNLHFPRAVMPISEVYSQLATLIPALGVMVVMVLLSGFIPAYEPVRVTWWWTLFPLAIVLLWIFNMGLAFIVARVTAATPDMDNIISFVLRLAMFASGAIFPITRFVDKLPPSAEWFGMVMEYQPGHVYLYLGRSMIMQEKTIPPDLTMWYWGIGWAIFTFALGFIVFWRGEEKYGRD</sequence>
<dbReference type="PROSITE" id="PS51012">
    <property type="entry name" value="ABC_TM2"/>
    <property type="match status" value="1"/>
</dbReference>
<name>A0ABS1LI88_9MICO</name>
<dbReference type="RefSeq" id="WP_201845697.1">
    <property type="nucleotide sequence ID" value="NZ_JABBYC010000006.1"/>
</dbReference>
<evidence type="ECO:0000256" key="8">
    <source>
        <dbReference type="ARBA" id="ARBA00023136"/>
    </source>
</evidence>
<keyword evidence="4 9" id="KW-1003">Cell membrane</keyword>
<evidence type="ECO:0000256" key="6">
    <source>
        <dbReference type="ARBA" id="ARBA00022692"/>
    </source>
</evidence>
<evidence type="ECO:0000256" key="3">
    <source>
        <dbReference type="ARBA" id="ARBA00022448"/>
    </source>
</evidence>
<feature type="transmembrane region" description="Helical" evidence="9">
    <location>
        <begin position="166"/>
        <end position="189"/>
    </location>
</feature>